<name>A0AAE0JW50_9PEZI</name>
<evidence type="ECO:0000313" key="1">
    <source>
        <dbReference type="EMBL" id="KAK3365165.1"/>
    </source>
</evidence>
<evidence type="ECO:0000313" key="2">
    <source>
        <dbReference type="Proteomes" id="UP001287356"/>
    </source>
</evidence>
<dbReference type="EMBL" id="JAULSN010000009">
    <property type="protein sequence ID" value="KAK3365165.1"/>
    <property type="molecule type" value="Genomic_DNA"/>
</dbReference>
<keyword evidence="2" id="KW-1185">Reference proteome</keyword>
<organism evidence="1 2">
    <name type="scientific">Lasiosphaeria ovina</name>
    <dbReference type="NCBI Taxonomy" id="92902"/>
    <lineage>
        <taxon>Eukaryota</taxon>
        <taxon>Fungi</taxon>
        <taxon>Dikarya</taxon>
        <taxon>Ascomycota</taxon>
        <taxon>Pezizomycotina</taxon>
        <taxon>Sordariomycetes</taxon>
        <taxon>Sordariomycetidae</taxon>
        <taxon>Sordariales</taxon>
        <taxon>Lasiosphaeriaceae</taxon>
        <taxon>Lasiosphaeria</taxon>
    </lineage>
</organism>
<proteinExistence type="predicted"/>
<reference evidence="1" key="2">
    <citation type="submission" date="2023-06" db="EMBL/GenBank/DDBJ databases">
        <authorList>
            <consortium name="Lawrence Berkeley National Laboratory"/>
            <person name="Haridas S."/>
            <person name="Hensen N."/>
            <person name="Bonometti L."/>
            <person name="Westerberg I."/>
            <person name="Brannstrom I.O."/>
            <person name="Guillou S."/>
            <person name="Cros-Aarteil S."/>
            <person name="Calhoun S."/>
            <person name="Kuo A."/>
            <person name="Mondo S."/>
            <person name="Pangilinan J."/>
            <person name="Riley R."/>
            <person name="Labutti K."/>
            <person name="Andreopoulos B."/>
            <person name="Lipzen A."/>
            <person name="Chen C."/>
            <person name="Yanf M."/>
            <person name="Daum C."/>
            <person name="Ng V."/>
            <person name="Clum A."/>
            <person name="Steindorff A."/>
            <person name="Ohm R."/>
            <person name="Martin F."/>
            <person name="Silar P."/>
            <person name="Natvig D."/>
            <person name="Lalanne C."/>
            <person name="Gautier V."/>
            <person name="Ament-Velasquez S.L."/>
            <person name="Kruys A."/>
            <person name="Hutchinson M.I."/>
            <person name="Powell A.J."/>
            <person name="Barry K."/>
            <person name="Miller A.N."/>
            <person name="Grigoriev I.V."/>
            <person name="Debuchy R."/>
            <person name="Gladieux P."/>
            <person name="Thoren M.H."/>
            <person name="Johannesson H."/>
        </authorList>
    </citation>
    <scope>NUCLEOTIDE SEQUENCE</scope>
    <source>
        <strain evidence="1">CBS 958.72</strain>
    </source>
</reference>
<dbReference type="Proteomes" id="UP001287356">
    <property type="component" value="Unassembled WGS sequence"/>
</dbReference>
<protein>
    <submittedName>
        <fullName evidence="1">Uncharacterized protein</fullName>
    </submittedName>
</protein>
<sequence>MLGAVCKNGEVPVDLLHKHGIQLLPNGVITPSDYFISDKGEAIPYEFHGLGGLLWLSVQDPTIPVSAHEMSDPDTRLNMLYYREPTDEEWPGLLTTTWRAKNVNGVIQAKKCSYCNDLEYHHKNCTDPTH</sequence>
<dbReference type="AlphaFoldDB" id="A0AAE0JW50"/>
<reference evidence="1" key="1">
    <citation type="journal article" date="2023" name="Mol. Phylogenet. Evol.">
        <title>Genome-scale phylogeny and comparative genomics of the fungal order Sordariales.</title>
        <authorList>
            <person name="Hensen N."/>
            <person name="Bonometti L."/>
            <person name="Westerberg I."/>
            <person name="Brannstrom I.O."/>
            <person name="Guillou S."/>
            <person name="Cros-Aarteil S."/>
            <person name="Calhoun S."/>
            <person name="Haridas S."/>
            <person name="Kuo A."/>
            <person name="Mondo S."/>
            <person name="Pangilinan J."/>
            <person name="Riley R."/>
            <person name="LaButti K."/>
            <person name="Andreopoulos B."/>
            <person name="Lipzen A."/>
            <person name="Chen C."/>
            <person name="Yan M."/>
            <person name="Daum C."/>
            <person name="Ng V."/>
            <person name="Clum A."/>
            <person name="Steindorff A."/>
            <person name="Ohm R.A."/>
            <person name="Martin F."/>
            <person name="Silar P."/>
            <person name="Natvig D.O."/>
            <person name="Lalanne C."/>
            <person name="Gautier V."/>
            <person name="Ament-Velasquez S.L."/>
            <person name="Kruys A."/>
            <person name="Hutchinson M.I."/>
            <person name="Powell A.J."/>
            <person name="Barry K."/>
            <person name="Miller A.N."/>
            <person name="Grigoriev I.V."/>
            <person name="Debuchy R."/>
            <person name="Gladieux P."/>
            <person name="Hiltunen Thoren M."/>
            <person name="Johannesson H."/>
        </authorList>
    </citation>
    <scope>NUCLEOTIDE SEQUENCE</scope>
    <source>
        <strain evidence="1">CBS 958.72</strain>
    </source>
</reference>
<accession>A0AAE0JW50</accession>
<comment type="caution">
    <text evidence="1">The sequence shown here is derived from an EMBL/GenBank/DDBJ whole genome shotgun (WGS) entry which is preliminary data.</text>
</comment>
<gene>
    <name evidence="1" type="ORF">B0T24DRAFT_598466</name>
</gene>